<dbReference type="Antibodypedia" id="27299">
    <property type="antibodies" value="159 antibodies from 27 providers"/>
</dbReference>
<dbReference type="ExpressionAtlas" id="A0A0D9SFN1">
    <property type="expression patterns" value="baseline and differential"/>
</dbReference>
<sequence length="25" mass="2791">MQSPAVLVTSRSPKSTARLRSFTRN</sequence>
<evidence type="ECO:0000256" key="1">
    <source>
        <dbReference type="SAM" id="MobiDB-lite"/>
    </source>
</evidence>
<dbReference type="OrthoDB" id="10254720at2759"/>
<dbReference type="AlphaFoldDB" id="A0A0D9SFN1"/>
<dbReference type="Ensembl" id="ENST00000631166.1">
    <property type="protein sequence ID" value="ENSP00000486756.1"/>
    <property type="gene ID" value="ENSG00000118960.14"/>
</dbReference>
<dbReference type="GeneTree" id="ENSGT00390000013092"/>
<accession>A0A0D9SFN1</accession>
<reference evidence="6" key="4">
    <citation type="journal article" date="2010" name="Sci. Signal.">
        <title>Quantitative phosphoproteomics reveals widespread full phosphorylation site occupancy during mitosis.</title>
        <authorList>
            <person name="Olsen J.V."/>
            <person name="Vermeulen M."/>
            <person name="Santamaria A."/>
            <person name="Kumar C."/>
            <person name="Miller M.L."/>
            <person name="Jensen L.J."/>
            <person name="Gnad F."/>
            <person name="Cox J."/>
            <person name="Jensen T.S."/>
            <person name="Nigg E.A."/>
            <person name="Brunak S."/>
            <person name="Mann M."/>
        </authorList>
    </citation>
    <scope>IDENTIFICATION BY MASS SPECTROMETRY [LARGE SCALE ANALYSIS]</scope>
</reference>
<reference evidence="2 3" key="1">
    <citation type="journal article" date="2001" name="Nature">
        <title>Initial sequencing and analysis of the human genome.</title>
        <authorList>
            <consortium name="International Human Genome Sequencing Consortium"/>
            <person name="Lander E.S."/>
            <person name="Linton L.M."/>
            <person name="Birren B."/>
            <person name="Nusbaum C."/>
            <person name="Zody M.C."/>
            <person name="Baldwin J."/>
            <person name="Devon K."/>
            <person name="Dewar K."/>
            <person name="Doyle M."/>
            <person name="FitzHugh W."/>
            <person name="Funke R."/>
            <person name="Gage D."/>
            <person name="Harris K."/>
            <person name="Heaford A."/>
            <person name="Howland J."/>
            <person name="Kann L."/>
            <person name="Lehoczky J."/>
            <person name="LeVine R."/>
            <person name="McEwan P."/>
            <person name="McKernan K."/>
            <person name="Meldrim J."/>
            <person name="Mesirov J.P."/>
            <person name="Miranda C."/>
            <person name="Morris W."/>
            <person name="Naylor J."/>
            <person name="Raymond C."/>
            <person name="Rosetti M."/>
            <person name="Santos R."/>
            <person name="Sheridan A."/>
            <person name="Sougnez C."/>
            <person name="Stange-Thomann N."/>
            <person name="Stojanovic N."/>
            <person name="Subramanian A."/>
            <person name="Wyman D."/>
            <person name="Rogers J."/>
            <person name="Sulston J."/>
            <person name="Ainscough R."/>
            <person name="Beck S."/>
            <person name="Bentley D."/>
            <person name="Burton J."/>
            <person name="Clee C."/>
            <person name="Carter N."/>
            <person name="Coulson A."/>
            <person name="Deadman R."/>
            <person name="Deloukas P."/>
            <person name="Dunham A."/>
            <person name="Dunham I."/>
            <person name="Durbin R."/>
            <person name="French L."/>
            <person name="Grafham D."/>
            <person name="Gregory S."/>
            <person name="Hubbard T."/>
            <person name="Humphray S."/>
            <person name="Hunt A."/>
            <person name="Jones M."/>
            <person name="Lloyd C."/>
            <person name="McMurray A."/>
            <person name="Matthews L."/>
            <person name="Mercer S."/>
            <person name="Milne S."/>
            <person name="Mullikin J.C."/>
            <person name="Mungall A."/>
            <person name="Plumb R."/>
            <person name="Ross M."/>
            <person name="Shownkeen R."/>
            <person name="Sims S."/>
            <person name="Waterston R.H."/>
            <person name="Wilson R.K."/>
            <person name="Hillier L.W."/>
            <person name="McPherson J.D."/>
            <person name="Marra M.A."/>
            <person name="Mardis E.R."/>
            <person name="Fulton L.A."/>
            <person name="Chinwalla A.T."/>
            <person name="Pepin K.H."/>
            <person name="Gish W.R."/>
            <person name="Chissoe S.L."/>
            <person name="Wendl M.C."/>
            <person name="Delehaunty K.D."/>
            <person name="Miner T.L."/>
            <person name="Delehaunty A."/>
            <person name="Kramer J.B."/>
            <person name="Cook L.L."/>
            <person name="Fulton R.S."/>
            <person name="Johnson D.L."/>
            <person name="Minx P.J."/>
            <person name="Clifton S.W."/>
            <person name="Hawkins T."/>
            <person name="Branscomb E."/>
            <person name="Predki P."/>
            <person name="Richardson P."/>
            <person name="Wenning S."/>
            <person name="Slezak T."/>
            <person name="Doggett N."/>
            <person name="Cheng J.F."/>
            <person name="Olsen A."/>
            <person name="Lucas S."/>
            <person name="Elkin C."/>
            <person name="Uberbacher E."/>
            <person name="Frazier M."/>
            <person name="Gibbs R.A."/>
            <person name="Muzny D.M."/>
            <person name="Scherer S.E."/>
            <person name="Bouck J.B."/>
            <person name="Sodergren E.J."/>
            <person name="Worley K.C."/>
            <person name="Rives C.M."/>
            <person name="Gorrell J.H."/>
            <person name="Metzker M.L."/>
            <person name="Naylor S.L."/>
            <person name="Kucherlapati R.S."/>
            <person name="Nelson D.L."/>
            <person name="Weinstock G.M."/>
            <person name="Sakaki Y."/>
            <person name="Fujiyama A."/>
            <person name="Hattori M."/>
            <person name="Yada T."/>
            <person name="Toyoda A."/>
            <person name="Itoh T."/>
            <person name="Kawagoe C."/>
            <person name="Watanabe H."/>
            <person name="Totoki Y."/>
            <person name="Taylor T."/>
            <person name="Weissenbach J."/>
            <person name="Heilig R."/>
            <person name="Saurin W."/>
            <person name="Artiguenave F."/>
            <person name="Brottier P."/>
            <person name="Bruls T."/>
            <person name="Pelletier E."/>
            <person name="Robert C."/>
            <person name="Wincker P."/>
            <person name="Smith D.R."/>
            <person name="Doucette-Stamm L."/>
            <person name="Rubenfield M."/>
            <person name="Weinstock K."/>
            <person name="Lee H.M."/>
            <person name="Dubois J."/>
            <person name="Rosenthal A."/>
            <person name="Platzer M."/>
            <person name="Nyakatura G."/>
            <person name="Taudien S."/>
            <person name="Rump A."/>
            <person name="Yang H."/>
            <person name="Yu J."/>
            <person name="Wang J."/>
            <person name="Huang G."/>
            <person name="Gu J."/>
            <person name="Hood L."/>
            <person name="Rowen L."/>
            <person name="Madan A."/>
            <person name="Qin S."/>
            <person name="Davis R.W."/>
            <person name="Federspiel N.A."/>
            <person name="Abola A.P."/>
            <person name="Proctor M.J."/>
            <person name="Myers R.M."/>
            <person name="Schmutz J."/>
            <person name="Dickson M."/>
            <person name="Grimwood J."/>
            <person name="Cox D.R."/>
            <person name="Olson M.V."/>
            <person name="Kaul R."/>
            <person name="Raymond C."/>
            <person name="Shimizu N."/>
            <person name="Kawasaki K."/>
            <person name="Minoshima S."/>
            <person name="Evans G.A."/>
            <person name="Athanasiou M."/>
            <person name="Schultz R."/>
            <person name="Roe B.A."/>
            <person name="Chen F."/>
            <person name="Pan H."/>
            <person name="Ramser J."/>
            <person name="Lehrach H."/>
            <person name="Reinhardt R."/>
            <person name="McCombie W.R."/>
            <person name="de la Bastide M."/>
            <person name="Dedhia N."/>
            <person name="Blocker H."/>
            <person name="Hornischer K."/>
            <person name="Nordsiek G."/>
            <person name="Agarwala R."/>
            <person name="Aravind L."/>
            <person name="Bailey J.A."/>
            <person name="Bateman A."/>
            <person name="Batzoglou S."/>
            <person name="Birney E."/>
            <person name="Bork P."/>
            <person name="Brown D.G."/>
            <person name="Burge C.B."/>
            <person name="Cerutti L."/>
            <person name="Chen H.C."/>
            <person name="Church D."/>
            <person name="Clamp M."/>
            <person name="Copley R.R."/>
            <person name="Doerks T."/>
            <person name="Eddy S.R."/>
            <person name="Eichler E.E."/>
            <person name="Furey T.S."/>
            <person name="Galagan J."/>
            <person name="Gilbert J.G."/>
            <person name="Harmon C."/>
            <person name="Hayashizaki Y."/>
            <person name="Haussler D."/>
            <person name="Hermjakob H."/>
            <person name="Hokamp K."/>
            <person name="Jang W."/>
            <person name="Johnson L.S."/>
            <person name="Jones T.A."/>
            <person name="Kasif S."/>
            <person name="Kaspryzk A."/>
            <person name="Kennedy S."/>
            <person name="Kent W.J."/>
            <person name="Kitts P."/>
            <person name="Koonin E.V."/>
            <person name="Korf I."/>
            <person name="Kulp D."/>
            <person name="Lancet D."/>
            <person name="Lowe T.M."/>
            <person name="McLysaght A."/>
            <person name="Mikkelsen T."/>
            <person name="Moran J.V."/>
            <person name="Mulder N."/>
            <person name="Pollara V.J."/>
            <person name="Ponting C.P."/>
            <person name="Schuler G."/>
            <person name="Schultz J."/>
            <person name="Slater G."/>
            <person name="Smit A.F."/>
            <person name="Stupka E."/>
            <person name="Szustakowski J."/>
            <person name="Thierry-Mieg D."/>
            <person name="Thierry-Mieg J."/>
            <person name="Wagner L."/>
            <person name="Wallis J."/>
            <person name="Wheeler R."/>
            <person name="Williams A."/>
            <person name="Wolf Y.I."/>
            <person name="Wolfe K.H."/>
            <person name="Yang S.P."/>
            <person name="Yeh R.F."/>
            <person name="Collins F."/>
            <person name="Guyer M.S."/>
            <person name="Peterson J."/>
            <person name="Felsenfeld A."/>
            <person name="Wetterstrand K.A."/>
            <person name="Patrinos A."/>
            <person name="Morgan M.J."/>
            <person name="de Jong P."/>
            <person name="Catanese J.J."/>
            <person name="Osoegawa K."/>
            <person name="Shizuya H."/>
            <person name="Choi S."/>
            <person name="Chen Y.J."/>
        </authorList>
    </citation>
    <scope>NUCLEOTIDE SEQUENCE [LARGE SCALE GENOMIC DNA]</scope>
</reference>
<evidence type="ECO:0007829" key="4">
    <source>
        <dbReference type="PeptideAtlas" id="A0A0D9SFN1"/>
    </source>
</evidence>
<reference evidence="2" key="7">
    <citation type="submission" date="2025-08" db="UniProtKB">
        <authorList>
            <consortium name="Ensembl"/>
        </authorList>
    </citation>
    <scope>IDENTIFICATION</scope>
</reference>
<reference evidence="7" key="5">
    <citation type="journal article" date="2012" name="Proc. Natl. Acad. Sci. U.S.A.">
        <title>N-terminal acetylome analyses and functional insights of the N-terminal acetyltransferase NatB.</title>
        <authorList>
            <person name="Van Damme P."/>
            <person name="Lasa M."/>
            <person name="Polevoda B."/>
            <person name="Gazquez C."/>
            <person name="Elosegui-Artola A."/>
            <person name="Kim D.S."/>
            <person name="De Juan-Pardo E."/>
            <person name="Demeyer K."/>
            <person name="Hole K."/>
            <person name="Larrea E."/>
            <person name="Timmerman E."/>
            <person name="Prieto J."/>
            <person name="Arnesen T."/>
            <person name="Sherman F."/>
            <person name="Gevaert K."/>
            <person name="Aldabe R."/>
        </authorList>
    </citation>
    <scope>IDENTIFICATION BY MASS SPECTROMETRY [LARGE SCALE ANALYSIS]</scope>
</reference>
<gene>
    <name evidence="2" type="primary">HS1BP3</name>
</gene>
<dbReference type="Ensembl" id="ENST00000631166.1">
    <property type="protein sequence ID" value="ENSP00000486756.1"/>
    <property type="gene ID" value="ENSG00000118960.13"/>
</dbReference>
<evidence type="ECO:0007829" key="6">
    <source>
        <dbReference type="PubMed" id="20068231"/>
    </source>
</evidence>
<dbReference type="ChiTaRS" id="HS1BP3">
    <property type="organism name" value="human"/>
</dbReference>
<protein>
    <submittedName>
        <fullName evidence="2">HCLS1 binding protein 3</fullName>
    </submittedName>
</protein>
<reference evidence="2" key="8">
    <citation type="submission" date="2025-09" db="UniProtKB">
        <authorList>
            <consortium name="Ensembl"/>
        </authorList>
    </citation>
    <scope>IDENTIFICATION</scope>
</reference>
<dbReference type="Bgee" id="ENSG00000118960">
    <property type="expression patterns" value="Expressed in lower esophagus muscularis layer and 166 other cell types or tissues"/>
</dbReference>
<evidence type="ECO:0000313" key="3">
    <source>
        <dbReference type="Proteomes" id="UP000005640"/>
    </source>
</evidence>
<reference evidence="2 3" key="2">
    <citation type="journal article" date="2004" name="Nature">
        <title>Finishing the euchromatic sequence of the human genome.</title>
        <authorList>
            <consortium name="International Human Genome Sequencing Consortium"/>
        </authorList>
    </citation>
    <scope>NUCLEOTIDE SEQUENCE [LARGE SCALE GENOMIC DNA]</scope>
</reference>
<reference evidence="8" key="6">
    <citation type="journal article" date="2013" name="J. Proteome Res.">
        <title>Toward a comprehensive characterization of a human cancer cell phosphoproteome.</title>
        <authorList>
            <person name="Zhou H."/>
            <person name="Di Palma S."/>
            <person name="Preisinger C."/>
            <person name="Peng M."/>
            <person name="Polat A.N."/>
            <person name="Heck A.J."/>
            <person name="Mohammed S."/>
        </authorList>
    </citation>
    <scope>IDENTIFICATION BY MASS SPECTROMETRY [LARGE SCALE ANALYSIS]</scope>
</reference>
<evidence type="ECO:0007829" key="5">
    <source>
        <dbReference type="ProteomicsDB" id="A0A0D9SFN1"/>
    </source>
</evidence>
<feature type="compositionally biased region" description="Polar residues" evidence="1">
    <location>
        <begin position="1"/>
        <end position="15"/>
    </location>
</feature>
<evidence type="ECO:0000313" key="2">
    <source>
        <dbReference type="Ensembl" id="ENSP00000486756.1"/>
    </source>
</evidence>
<evidence type="ECO:0007829" key="7">
    <source>
        <dbReference type="PubMed" id="22814378"/>
    </source>
</evidence>
<reference evidence="2 3" key="3">
    <citation type="journal article" date="2005" name="Nature">
        <title>Generation and annotation of the DNA sequences of human chromosomes 2 and 4.</title>
        <authorList>
            <person name="Hillier L.W."/>
            <person name="Graves T.A."/>
            <person name="Fulton R.S."/>
            <person name="Fulton L.A."/>
            <person name="Pepin K.H."/>
            <person name="Minx P."/>
            <person name="Wagner-McPherson C."/>
            <person name="Layman D."/>
            <person name="Wylie K."/>
            <person name="Sekhon M."/>
            <person name="Becker M.C."/>
            <person name="Fewell G.A."/>
            <person name="Delehaunty K.D."/>
            <person name="Miner T.L."/>
            <person name="Nash W.E."/>
            <person name="Kremitzki C."/>
            <person name="Oddy L."/>
            <person name="Du H."/>
            <person name="Sun H."/>
            <person name="Bradshaw-Cordum H."/>
            <person name="Ali J."/>
            <person name="Carter J."/>
            <person name="Cordes M."/>
            <person name="Harris A."/>
            <person name="Isak A."/>
            <person name="van Brunt A."/>
            <person name="Nguyen C."/>
            <person name="Du F."/>
            <person name="Courtney L."/>
            <person name="Kalicki J."/>
            <person name="Ozersky P."/>
            <person name="Abbott S."/>
            <person name="Armstrong J."/>
            <person name="Belter E.A."/>
            <person name="Caruso L."/>
            <person name="Cedroni M."/>
            <person name="Cotton M."/>
            <person name="Davidson T."/>
            <person name="Desai A."/>
            <person name="Elliott G."/>
            <person name="Erb T."/>
            <person name="Fronick C."/>
            <person name="Gaige T."/>
            <person name="Haakenson W."/>
            <person name="Haglund K."/>
            <person name="Holmes A."/>
            <person name="Harkins R."/>
            <person name="Kim K."/>
            <person name="Kruchowski S.S."/>
            <person name="Strong C.M."/>
            <person name="Grewal N."/>
            <person name="Goyea E."/>
            <person name="Hou S."/>
            <person name="Levy A."/>
            <person name="Martinka S."/>
            <person name="Mead K."/>
            <person name="McLellan M.D."/>
            <person name="Meyer R."/>
            <person name="Randall-Maher J."/>
            <person name="Tomlinson C."/>
            <person name="Dauphin-Kohlberg S."/>
            <person name="Kozlowicz-Reilly A."/>
            <person name="Shah N."/>
            <person name="Swearengen-Shahid S."/>
            <person name="Snider J."/>
            <person name="Strong J.T."/>
            <person name="Thompson J."/>
            <person name="Yoakum M."/>
            <person name="Leonard S."/>
            <person name="Pearman C."/>
            <person name="Trani L."/>
            <person name="Radionenko M."/>
            <person name="Waligorski J.E."/>
            <person name="Wang C."/>
            <person name="Rock S.M."/>
            <person name="Tin-Wollam A.M."/>
            <person name="Maupin R."/>
            <person name="Latreille P."/>
            <person name="Wendl M.C."/>
            <person name="Yang S.P."/>
            <person name="Pohl C."/>
            <person name="Wallis J.W."/>
            <person name="Spieth J."/>
            <person name="Bieri T.A."/>
            <person name="Berkowicz N."/>
            <person name="Nelson J.O."/>
            <person name="Osborne J."/>
            <person name="Ding L."/>
            <person name="Meyer R."/>
            <person name="Sabo A."/>
            <person name="Shotland Y."/>
            <person name="Sinha P."/>
            <person name="Wohldmann P.E."/>
            <person name="Cook L.L."/>
            <person name="Hickenbotham M.T."/>
            <person name="Eldred J."/>
            <person name="Williams D."/>
            <person name="Jones T.A."/>
            <person name="She X."/>
            <person name="Ciccarelli F.D."/>
            <person name="Izaurralde E."/>
            <person name="Taylor J."/>
            <person name="Schmutz J."/>
            <person name="Myers R.M."/>
            <person name="Cox D.R."/>
            <person name="Huang X."/>
            <person name="McPherson J.D."/>
            <person name="Mardis E.R."/>
            <person name="Clifton S.W."/>
            <person name="Warren W.C."/>
            <person name="Chinwalla A.T."/>
            <person name="Eddy S.R."/>
            <person name="Marra M.A."/>
            <person name="Ovcharenko I."/>
            <person name="Furey T.S."/>
            <person name="Miller W."/>
            <person name="Eichler E.E."/>
            <person name="Bork P."/>
            <person name="Suyama M."/>
            <person name="Torrents D."/>
            <person name="Waterston R.H."/>
            <person name="Wilson R.K."/>
        </authorList>
    </citation>
    <scope>NUCLEOTIDE SEQUENCE [LARGE SCALE GENOMIC DNA]</scope>
</reference>
<evidence type="ECO:0007829" key="8">
    <source>
        <dbReference type="PubMed" id="23186163"/>
    </source>
</evidence>
<proteinExistence type="evidence at protein level"/>
<dbReference type="MassIVE" id="A0A0D9SFN1"/>
<keyword evidence="4 5" id="KW-1267">Proteomics identification</keyword>
<organism evidence="2 3">
    <name type="scientific">Homo sapiens</name>
    <name type="common">Human</name>
    <dbReference type="NCBI Taxonomy" id="9606"/>
    <lineage>
        <taxon>Eukaryota</taxon>
        <taxon>Metazoa</taxon>
        <taxon>Chordata</taxon>
        <taxon>Craniata</taxon>
        <taxon>Vertebrata</taxon>
        <taxon>Euteleostomi</taxon>
        <taxon>Mammalia</taxon>
        <taxon>Eutheria</taxon>
        <taxon>Euarchontoglires</taxon>
        <taxon>Primates</taxon>
        <taxon>Haplorrhini</taxon>
        <taxon>Catarrhini</taxon>
        <taxon>Hominidae</taxon>
        <taxon>Homo</taxon>
    </lineage>
</organism>
<dbReference type="HGNC" id="HGNC:24979">
    <property type="gene designation" value="HS1BP3"/>
</dbReference>
<dbReference type="OpenTargets" id="ENSG00000118960"/>
<dbReference type="VEuPathDB" id="HostDB:ENSG00000118960"/>
<feature type="region of interest" description="Disordered" evidence="1">
    <location>
        <begin position="1"/>
        <end position="25"/>
    </location>
</feature>
<dbReference type="EMBL" id="AC012065">
    <property type="status" value="NOT_ANNOTATED_CDS"/>
    <property type="molecule type" value="Genomic_DNA"/>
</dbReference>
<keyword evidence="3" id="KW-1185">Reference proteome</keyword>
<dbReference type="Proteomes" id="UP000005640">
    <property type="component" value="Chromosome 2"/>
</dbReference>
<name>A0A0D9SFN1_HUMAN</name>